<protein>
    <submittedName>
        <fullName evidence="1">Uncharacterized protein</fullName>
    </submittedName>
</protein>
<accession>A0ABD3KA10</accession>
<evidence type="ECO:0000313" key="2">
    <source>
        <dbReference type="Proteomes" id="UP001634007"/>
    </source>
</evidence>
<name>A0ABD3KA10_EUCGL</name>
<evidence type="ECO:0000313" key="1">
    <source>
        <dbReference type="EMBL" id="KAL3736735.1"/>
    </source>
</evidence>
<organism evidence="1 2">
    <name type="scientific">Eucalyptus globulus</name>
    <name type="common">Tasmanian blue gum</name>
    <dbReference type="NCBI Taxonomy" id="34317"/>
    <lineage>
        <taxon>Eukaryota</taxon>
        <taxon>Viridiplantae</taxon>
        <taxon>Streptophyta</taxon>
        <taxon>Embryophyta</taxon>
        <taxon>Tracheophyta</taxon>
        <taxon>Spermatophyta</taxon>
        <taxon>Magnoliopsida</taxon>
        <taxon>eudicotyledons</taxon>
        <taxon>Gunneridae</taxon>
        <taxon>Pentapetalae</taxon>
        <taxon>rosids</taxon>
        <taxon>malvids</taxon>
        <taxon>Myrtales</taxon>
        <taxon>Myrtaceae</taxon>
        <taxon>Myrtoideae</taxon>
        <taxon>Eucalypteae</taxon>
        <taxon>Eucalyptus</taxon>
    </lineage>
</organism>
<dbReference type="Proteomes" id="UP001634007">
    <property type="component" value="Unassembled WGS sequence"/>
</dbReference>
<sequence length="180" mass="20229">MAGQVMLYTNVFASSAETDAVAVDDQEYIQSSGDYVKFTRMCFFVDLLSLTHRLCRHGSHLFADHDTGCLVSLEPLQIEDIIQTIAKRVQRMVMQNSHCEKMPFVATCDVILPKYGQPGQRGATVGSANFSDFGVVPTTTEAEVDLIQKRKRDDGFYNENSKLEMRLEQFVNGCKRSRAC</sequence>
<dbReference type="EMBL" id="JBJKBG010000006">
    <property type="protein sequence ID" value="KAL3736735.1"/>
    <property type="molecule type" value="Genomic_DNA"/>
</dbReference>
<dbReference type="AlphaFoldDB" id="A0ABD3KA10"/>
<gene>
    <name evidence="1" type="ORF">ACJRO7_025642</name>
</gene>
<reference evidence="1 2" key="1">
    <citation type="submission" date="2024-11" db="EMBL/GenBank/DDBJ databases">
        <title>Chromosome-level genome assembly of Eucalyptus globulus Labill. provides insights into its genome evolution.</title>
        <authorList>
            <person name="Li X."/>
        </authorList>
    </citation>
    <scope>NUCLEOTIDE SEQUENCE [LARGE SCALE GENOMIC DNA]</scope>
    <source>
        <strain evidence="1">CL2024</strain>
        <tissue evidence="1">Fresh tender leaves</tissue>
    </source>
</reference>
<keyword evidence="2" id="KW-1185">Reference proteome</keyword>
<proteinExistence type="predicted"/>
<comment type="caution">
    <text evidence="1">The sequence shown here is derived from an EMBL/GenBank/DDBJ whole genome shotgun (WGS) entry which is preliminary data.</text>
</comment>